<dbReference type="InterPro" id="IPR001109">
    <property type="entry name" value="Hydrogenase_HupF/HypC"/>
</dbReference>
<proteinExistence type="inferred from homology"/>
<organism evidence="2 3">
    <name type="scientific">Actinomadura nitritigenes</name>
    <dbReference type="NCBI Taxonomy" id="134602"/>
    <lineage>
        <taxon>Bacteria</taxon>
        <taxon>Bacillati</taxon>
        <taxon>Actinomycetota</taxon>
        <taxon>Actinomycetes</taxon>
        <taxon>Streptosporangiales</taxon>
        <taxon>Thermomonosporaceae</taxon>
        <taxon>Actinomadura</taxon>
    </lineage>
</organism>
<name>A0ABS3R538_9ACTN</name>
<dbReference type="Gene3D" id="2.30.30.140">
    <property type="match status" value="1"/>
</dbReference>
<sequence>MCLEQIGRVVETGDGTATTAIGRRRLPLSLVILESQGTPVSPGDWLVAHCGIALRKITEDEAAGLLAARAEAVEPPS</sequence>
<keyword evidence="3" id="KW-1185">Reference proteome</keyword>
<dbReference type="EMBL" id="JAGEOK010000019">
    <property type="protein sequence ID" value="MBO2441371.1"/>
    <property type="molecule type" value="Genomic_DNA"/>
</dbReference>
<protein>
    <submittedName>
        <fullName evidence="2">HypC/HybG/HupF family hydrogenase formation chaperone</fullName>
    </submittedName>
</protein>
<dbReference type="RefSeq" id="WP_208269738.1">
    <property type="nucleotide sequence ID" value="NZ_BAAAGM010000070.1"/>
</dbReference>
<gene>
    <name evidence="2" type="ORF">J4557_27995</name>
</gene>
<dbReference type="Proteomes" id="UP000666915">
    <property type="component" value="Unassembled WGS sequence"/>
</dbReference>
<reference evidence="2 3" key="1">
    <citation type="submission" date="2021-03" db="EMBL/GenBank/DDBJ databases">
        <authorList>
            <person name="Kanchanasin P."/>
            <person name="Saeng-In P."/>
            <person name="Phongsopitanun W."/>
            <person name="Yuki M."/>
            <person name="Kudo T."/>
            <person name="Ohkuma M."/>
            <person name="Tanasupawat S."/>
        </authorList>
    </citation>
    <scope>NUCLEOTIDE SEQUENCE [LARGE SCALE GENOMIC DNA]</scope>
    <source>
        <strain evidence="2 3">L46</strain>
    </source>
</reference>
<comment type="similarity">
    <text evidence="1">Belongs to the HupF/HypC family.</text>
</comment>
<comment type="caution">
    <text evidence="2">The sequence shown here is derived from an EMBL/GenBank/DDBJ whole genome shotgun (WGS) entry which is preliminary data.</text>
</comment>
<evidence type="ECO:0000256" key="1">
    <source>
        <dbReference type="ARBA" id="ARBA00006018"/>
    </source>
</evidence>
<evidence type="ECO:0000313" key="3">
    <source>
        <dbReference type="Proteomes" id="UP000666915"/>
    </source>
</evidence>
<accession>A0ABS3R538</accession>
<dbReference type="Pfam" id="PF01455">
    <property type="entry name" value="HupF_HypC"/>
    <property type="match status" value="1"/>
</dbReference>
<dbReference type="SUPFAM" id="SSF159127">
    <property type="entry name" value="HupF/HypC-like"/>
    <property type="match status" value="1"/>
</dbReference>
<evidence type="ECO:0000313" key="2">
    <source>
        <dbReference type="EMBL" id="MBO2441371.1"/>
    </source>
</evidence>